<evidence type="ECO:0000313" key="2">
    <source>
        <dbReference type="Proteomes" id="UP001447842"/>
    </source>
</evidence>
<organism evidence="1 2">
    <name type="scientific">Sulfurimonas diazotrophicus</name>
    <dbReference type="NCBI Taxonomy" id="3131939"/>
    <lineage>
        <taxon>Bacteria</taxon>
        <taxon>Pseudomonadati</taxon>
        <taxon>Campylobacterota</taxon>
        <taxon>Epsilonproteobacteria</taxon>
        <taxon>Campylobacterales</taxon>
        <taxon>Sulfurimonadaceae</taxon>
        <taxon>Sulfurimonas</taxon>
    </lineage>
</organism>
<gene>
    <name evidence="1" type="ORF">WCY31_08000</name>
</gene>
<dbReference type="RefSeq" id="WP_231018401.1">
    <property type="nucleotide sequence ID" value="NZ_CP147920.1"/>
</dbReference>
<proteinExistence type="predicted"/>
<evidence type="ECO:0000313" key="1">
    <source>
        <dbReference type="EMBL" id="XAU14198.1"/>
    </source>
</evidence>
<accession>A0ABZ3H8S9</accession>
<sequence length="50" mass="6105">MKEIYTNIDKLYDFMEQHYALSDEHHDLVIRELNKLKDQFYLISNNSKLS</sequence>
<protein>
    <submittedName>
        <fullName evidence="1">Uncharacterized protein</fullName>
    </submittedName>
</protein>
<keyword evidence="2" id="KW-1185">Reference proteome</keyword>
<dbReference type="Proteomes" id="UP001447842">
    <property type="component" value="Chromosome"/>
</dbReference>
<dbReference type="EMBL" id="CP147920">
    <property type="protein sequence ID" value="XAU14198.1"/>
    <property type="molecule type" value="Genomic_DNA"/>
</dbReference>
<name>A0ABZ3H8S9_9BACT</name>
<reference evidence="1 2" key="1">
    <citation type="submission" date="2024-03" db="EMBL/GenBank/DDBJ databases">
        <title>Sulfurimonas sp. HSL3-1.</title>
        <authorList>
            <person name="Wang S."/>
        </authorList>
    </citation>
    <scope>NUCLEOTIDE SEQUENCE [LARGE SCALE GENOMIC DNA]</scope>
    <source>
        <strain evidence="1 2">HSL3-1</strain>
    </source>
</reference>